<accession>A0AAD1AM31</accession>
<reference evidence="5 6" key="1">
    <citation type="journal article" date="2013" name="PLoS ONE">
        <title>Genomic Adaptation of the Lactobacillus casei Group.</title>
        <authorList>
            <person name="Toh H."/>
            <person name="Oshima K."/>
            <person name="Nakano A."/>
            <person name="Takahata M."/>
            <person name="Murakami M."/>
            <person name="Takaki T."/>
            <person name="Nishiyama H."/>
            <person name="Igimi S."/>
            <person name="Hattori M."/>
            <person name="Morita H."/>
        </authorList>
    </citation>
    <scope>NUCLEOTIDE SEQUENCE [LARGE SCALE GENOMIC DNA]</scope>
    <source>
        <strain evidence="5 6">ATCC 393</strain>
    </source>
</reference>
<dbReference type="Gene3D" id="3.40.190.10">
    <property type="entry name" value="Periplasmic binding protein-like II"/>
    <property type="match status" value="2"/>
</dbReference>
<protein>
    <submittedName>
        <fullName evidence="5">ABC transporter substrate binding component</fullName>
    </submittedName>
</protein>
<evidence type="ECO:0000256" key="3">
    <source>
        <dbReference type="ARBA" id="ARBA00022729"/>
    </source>
</evidence>
<evidence type="ECO:0000256" key="4">
    <source>
        <dbReference type="SAM" id="SignalP"/>
    </source>
</evidence>
<dbReference type="PROSITE" id="PS51257">
    <property type="entry name" value="PROKAR_LIPOPROTEIN"/>
    <property type="match status" value="1"/>
</dbReference>
<dbReference type="CDD" id="cd14748">
    <property type="entry name" value="PBP2_UgpB"/>
    <property type="match status" value="1"/>
</dbReference>
<sequence>MMKKTSFWRLLGFMGAILVLLTACGKQSSAAKSSSSSAPVKITYWHRMTGSYDKALNKLITKFNQSQKKYKVVATSQGSYNALQQKIMAAGKSKTLPTMAQSPYTNIGDYVKNQLLLPFDSEMLNGSDKLSSSQRKDIYPSFLAAGKYNGKYYGLPFSVSTSVLFYNKRLMSQYNISMPKTWADFAADQDKLKGTDINAVELDQSYDVPLEGMAYGAGSQLITPKLKANLNAPKTLAAVNQILDLRKSGALKTAGEDQYFSVPFANGKAVFGIGSSATVPVLLQQAPKNLEWGTAVIPEYEGKRSNPLNGNYNVLFKGASKAQQAGAWAFQKFLLKSENASQWAMDSGYVPVTKSASNSTTFKNYLQKHEQYKAAVSDVPQSFASTVFAGYTDYRNDLMSTVDSTLTKNVSGETAFDQLQKQTEKILKENK</sequence>
<dbReference type="GO" id="GO:0055052">
    <property type="term" value="C:ATP-binding cassette (ABC) transporter complex, substrate-binding subunit-containing"/>
    <property type="evidence" value="ECO:0007669"/>
    <property type="project" value="TreeGrafter"/>
</dbReference>
<comment type="similarity">
    <text evidence="1">Belongs to the bacterial solute-binding protein 1 family.</text>
</comment>
<feature type="signal peptide" evidence="4">
    <location>
        <begin position="1"/>
        <end position="25"/>
    </location>
</feature>
<dbReference type="AlphaFoldDB" id="A0AAD1AM31"/>
<dbReference type="GO" id="GO:1901982">
    <property type="term" value="F:maltose binding"/>
    <property type="evidence" value="ECO:0007669"/>
    <property type="project" value="TreeGrafter"/>
</dbReference>
<evidence type="ECO:0000256" key="1">
    <source>
        <dbReference type="ARBA" id="ARBA00008520"/>
    </source>
</evidence>
<dbReference type="SUPFAM" id="SSF53850">
    <property type="entry name" value="Periplasmic binding protein-like II"/>
    <property type="match status" value="1"/>
</dbReference>
<dbReference type="Proteomes" id="UP000015560">
    <property type="component" value="Chromosome"/>
</dbReference>
<keyword evidence="3 4" id="KW-0732">Signal</keyword>
<evidence type="ECO:0000313" key="6">
    <source>
        <dbReference type="Proteomes" id="UP000015560"/>
    </source>
</evidence>
<dbReference type="GO" id="GO:0015768">
    <property type="term" value="P:maltose transport"/>
    <property type="evidence" value="ECO:0007669"/>
    <property type="project" value="TreeGrafter"/>
</dbReference>
<evidence type="ECO:0000313" key="5">
    <source>
        <dbReference type="EMBL" id="BAN73388.1"/>
    </source>
</evidence>
<organism evidence="5 6">
    <name type="scientific">Lacticaseibacillus casei DSM 20011 = JCM 1134 = ATCC 393</name>
    <dbReference type="NCBI Taxonomy" id="1423732"/>
    <lineage>
        <taxon>Bacteria</taxon>
        <taxon>Bacillati</taxon>
        <taxon>Bacillota</taxon>
        <taxon>Bacilli</taxon>
        <taxon>Lactobacillales</taxon>
        <taxon>Lactobacillaceae</taxon>
        <taxon>Lacticaseibacillus</taxon>
    </lineage>
</organism>
<dbReference type="GO" id="GO:0042956">
    <property type="term" value="P:maltodextrin transmembrane transport"/>
    <property type="evidence" value="ECO:0007669"/>
    <property type="project" value="TreeGrafter"/>
</dbReference>
<keyword evidence="2" id="KW-0813">Transport</keyword>
<dbReference type="PANTHER" id="PTHR30061">
    <property type="entry name" value="MALTOSE-BINDING PERIPLASMIC PROTEIN"/>
    <property type="match status" value="1"/>
</dbReference>
<gene>
    <name evidence="5" type="ORF">LBCZ_0220</name>
</gene>
<dbReference type="EMBL" id="AP012544">
    <property type="protein sequence ID" value="BAN73388.1"/>
    <property type="molecule type" value="Genomic_DNA"/>
</dbReference>
<feature type="chain" id="PRO_5042254724" evidence="4">
    <location>
        <begin position="26"/>
        <end position="431"/>
    </location>
</feature>
<proteinExistence type="inferred from homology"/>
<dbReference type="Pfam" id="PF13416">
    <property type="entry name" value="SBP_bac_8"/>
    <property type="match status" value="1"/>
</dbReference>
<evidence type="ECO:0000256" key="2">
    <source>
        <dbReference type="ARBA" id="ARBA00022448"/>
    </source>
</evidence>
<dbReference type="InterPro" id="IPR006059">
    <property type="entry name" value="SBP"/>
</dbReference>
<name>A0AAD1AM31_LACCA</name>
<dbReference type="PANTHER" id="PTHR30061:SF50">
    <property type="entry name" value="MALTOSE_MALTODEXTRIN-BINDING PERIPLASMIC PROTEIN"/>
    <property type="match status" value="1"/>
</dbReference>